<dbReference type="Gene3D" id="3.40.50.2300">
    <property type="match status" value="1"/>
</dbReference>
<keyword evidence="5" id="KW-0805">Transcription regulation</keyword>
<evidence type="ECO:0000256" key="6">
    <source>
        <dbReference type="ARBA" id="ARBA00023125"/>
    </source>
</evidence>
<feature type="modified residue" description="4-aspartylphosphate" evidence="8">
    <location>
        <position position="52"/>
    </location>
</feature>
<dbReference type="InterPro" id="IPR058124">
    <property type="entry name" value="CpxR-like_REC"/>
</dbReference>
<evidence type="ECO:0000256" key="4">
    <source>
        <dbReference type="ARBA" id="ARBA00023012"/>
    </source>
</evidence>
<keyword evidence="4" id="KW-0902">Two-component regulatory system</keyword>
<keyword evidence="7" id="KW-0804">Transcription</keyword>
<dbReference type="InterPro" id="IPR001789">
    <property type="entry name" value="Sig_transdc_resp-reg_receiver"/>
</dbReference>
<dbReference type="Gene3D" id="6.10.250.690">
    <property type="match status" value="1"/>
</dbReference>
<reference evidence="12 13" key="1">
    <citation type="submission" date="2023-08" db="EMBL/GenBank/DDBJ databases">
        <title>Pleionea litopenaei sp. nov., isolated from stomach of juvenile Litopenaeus vannamei.</title>
        <authorList>
            <person name="Rho A.M."/>
            <person name="Hwang C.Y."/>
        </authorList>
    </citation>
    <scope>NUCLEOTIDE SEQUENCE [LARGE SCALE GENOMIC DNA]</scope>
    <source>
        <strain evidence="12 13">HL-JVS1</strain>
    </source>
</reference>
<evidence type="ECO:0000259" key="10">
    <source>
        <dbReference type="PROSITE" id="PS50110"/>
    </source>
</evidence>
<dbReference type="GO" id="GO:0032993">
    <property type="term" value="C:protein-DNA complex"/>
    <property type="evidence" value="ECO:0007669"/>
    <property type="project" value="TreeGrafter"/>
</dbReference>
<dbReference type="CDD" id="cd17623">
    <property type="entry name" value="REC_OmpR_CpxR"/>
    <property type="match status" value="1"/>
</dbReference>
<evidence type="ECO:0000256" key="8">
    <source>
        <dbReference type="PROSITE-ProRule" id="PRU00169"/>
    </source>
</evidence>
<feature type="domain" description="Response regulatory" evidence="10">
    <location>
        <begin position="3"/>
        <end position="116"/>
    </location>
</feature>
<dbReference type="PANTHER" id="PTHR48111:SF39">
    <property type="entry name" value="TRANSCRIPTIONAL REGULATORY PROTEIN CPXR"/>
    <property type="match status" value="1"/>
</dbReference>
<dbReference type="Gene3D" id="1.10.10.10">
    <property type="entry name" value="Winged helix-like DNA-binding domain superfamily/Winged helix DNA-binding domain"/>
    <property type="match status" value="1"/>
</dbReference>
<dbReference type="InterPro" id="IPR011006">
    <property type="entry name" value="CheY-like_superfamily"/>
</dbReference>
<dbReference type="SUPFAM" id="SSF46894">
    <property type="entry name" value="C-terminal effector domain of the bipartite response regulators"/>
    <property type="match status" value="1"/>
</dbReference>
<name>A0AA51RSA3_9GAMM</name>
<keyword evidence="6 9" id="KW-0238">DNA-binding</keyword>
<dbReference type="Proteomes" id="UP001239782">
    <property type="component" value="Chromosome"/>
</dbReference>
<protein>
    <submittedName>
        <fullName evidence="12">Response regulator transcription factor</fullName>
    </submittedName>
</protein>
<dbReference type="AlphaFoldDB" id="A0AA51RSA3"/>
<dbReference type="PANTHER" id="PTHR48111">
    <property type="entry name" value="REGULATOR OF RPOS"/>
    <property type="match status" value="1"/>
</dbReference>
<dbReference type="SMART" id="SM00448">
    <property type="entry name" value="REC"/>
    <property type="match status" value="1"/>
</dbReference>
<accession>A0AA51RSA3</accession>
<sequence length="231" mass="26210">MHHLLLVDDDIELCQLLKEYLTQEGFTLDMVHDGGQVAETLATTNFDLMILDVMLPNKNGFDVLREVSRTRNMPILMLTAKGDDIDRILGLEMGADDYLAKPCNPRELVARIRSIIRRFNSVPTDNTQVPDEVIEALDVLLDIKRREVKVAGNLIDLTATEFDILVLLLRHAGDLITREQISEQCLGRKLLAFDRSIDMHISHLRKKLSSTDCPIERIKTIRGTGYQYVAV</sequence>
<gene>
    <name evidence="12" type="ORF">Q9312_15445</name>
</gene>
<proteinExistence type="predicted"/>
<evidence type="ECO:0000256" key="1">
    <source>
        <dbReference type="ARBA" id="ARBA00004496"/>
    </source>
</evidence>
<dbReference type="CDD" id="cd00383">
    <property type="entry name" value="trans_reg_C"/>
    <property type="match status" value="1"/>
</dbReference>
<evidence type="ECO:0000256" key="7">
    <source>
        <dbReference type="ARBA" id="ARBA00023163"/>
    </source>
</evidence>
<dbReference type="SMART" id="SM00862">
    <property type="entry name" value="Trans_reg_C"/>
    <property type="match status" value="1"/>
</dbReference>
<evidence type="ECO:0000259" key="11">
    <source>
        <dbReference type="PROSITE" id="PS51755"/>
    </source>
</evidence>
<dbReference type="InterPro" id="IPR039420">
    <property type="entry name" value="WalR-like"/>
</dbReference>
<keyword evidence="13" id="KW-1185">Reference proteome</keyword>
<dbReference type="GO" id="GO:0006355">
    <property type="term" value="P:regulation of DNA-templated transcription"/>
    <property type="evidence" value="ECO:0007669"/>
    <property type="project" value="InterPro"/>
</dbReference>
<dbReference type="GO" id="GO:0000976">
    <property type="term" value="F:transcription cis-regulatory region binding"/>
    <property type="evidence" value="ECO:0007669"/>
    <property type="project" value="TreeGrafter"/>
</dbReference>
<dbReference type="RefSeq" id="WP_309201760.1">
    <property type="nucleotide sequence ID" value="NZ_CP133548.1"/>
</dbReference>
<dbReference type="PROSITE" id="PS50110">
    <property type="entry name" value="RESPONSE_REGULATORY"/>
    <property type="match status" value="1"/>
</dbReference>
<dbReference type="FunFam" id="3.40.50.2300:FF:000001">
    <property type="entry name" value="DNA-binding response regulator PhoB"/>
    <property type="match status" value="1"/>
</dbReference>
<evidence type="ECO:0000313" key="12">
    <source>
        <dbReference type="EMBL" id="WMS86615.1"/>
    </source>
</evidence>
<dbReference type="PROSITE" id="PS51755">
    <property type="entry name" value="OMPR_PHOB"/>
    <property type="match status" value="1"/>
</dbReference>
<evidence type="ECO:0000256" key="3">
    <source>
        <dbReference type="ARBA" id="ARBA00022553"/>
    </source>
</evidence>
<dbReference type="Pfam" id="PF00072">
    <property type="entry name" value="Response_reg"/>
    <property type="match status" value="1"/>
</dbReference>
<dbReference type="SUPFAM" id="SSF52172">
    <property type="entry name" value="CheY-like"/>
    <property type="match status" value="1"/>
</dbReference>
<evidence type="ECO:0000313" key="13">
    <source>
        <dbReference type="Proteomes" id="UP001239782"/>
    </source>
</evidence>
<keyword evidence="2" id="KW-0963">Cytoplasm</keyword>
<dbReference type="InterPro" id="IPR001867">
    <property type="entry name" value="OmpR/PhoB-type_DNA-bd"/>
</dbReference>
<dbReference type="KEGG" id="plei:Q9312_15445"/>
<organism evidence="12 13">
    <name type="scientific">Pleionea litopenaei</name>
    <dbReference type="NCBI Taxonomy" id="3070815"/>
    <lineage>
        <taxon>Bacteria</taxon>
        <taxon>Pseudomonadati</taxon>
        <taxon>Pseudomonadota</taxon>
        <taxon>Gammaproteobacteria</taxon>
        <taxon>Oceanospirillales</taxon>
        <taxon>Pleioneaceae</taxon>
        <taxon>Pleionea</taxon>
    </lineage>
</organism>
<comment type="subcellular location">
    <subcellularLocation>
        <location evidence="1">Cytoplasm</location>
    </subcellularLocation>
</comment>
<dbReference type="InterPro" id="IPR036388">
    <property type="entry name" value="WH-like_DNA-bd_sf"/>
</dbReference>
<feature type="DNA-binding region" description="OmpR/PhoB-type" evidence="9">
    <location>
        <begin position="131"/>
        <end position="230"/>
    </location>
</feature>
<keyword evidence="3 8" id="KW-0597">Phosphoprotein</keyword>
<dbReference type="EMBL" id="CP133548">
    <property type="protein sequence ID" value="WMS86615.1"/>
    <property type="molecule type" value="Genomic_DNA"/>
</dbReference>
<dbReference type="Pfam" id="PF00486">
    <property type="entry name" value="Trans_reg_C"/>
    <property type="match status" value="1"/>
</dbReference>
<dbReference type="InterPro" id="IPR016032">
    <property type="entry name" value="Sig_transdc_resp-reg_C-effctor"/>
</dbReference>
<dbReference type="GO" id="GO:0000156">
    <property type="term" value="F:phosphorelay response regulator activity"/>
    <property type="evidence" value="ECO:0007669"/>
    <property type="project" value="TreeGrafter"/>
</dbReference>
<evidence type="ECO:0000256" key="9">
    <source>
        <dbReference type="PROSITE-ProRule" id="PRU01091"/>
    </source>
</evidence>
<evidence type="ECO:0000256" key="5">
    <source>
        <dbReference type="ARBA" id="ARBA00023015"/>
    </source>
</evidence>
<feature type="domain" description="OmpR/PhoB-type" evidence="11">
    <location>
        <begin position="131"/>
        <end position="230"/>
    </location>
</feature>
<dbReference type="GO" id="GO:0005829">
    <property type="term" value="C:cytosol"/>
    <property type="evidence" value="ECO:0007669"/>
    <property type="project" value="TreeGrafter"/>
</dbReference>
<evidence type="ECO:0000256" key="2">
    <source>
        <dbReference type="ARBA" id="ARBA00022490"/>
    </source>
</evidence>